<sequence length="395" mass="42298">MALPLAGIRVLDISQVMAGPFCCMLLADMGADVIKIEPPGTGDSTRHSMGFRLKGSDSPGFLALNRNKRSITLDLKSSEDREVLYALVKTADVLIENARPGVAARLGMDYATLKALNPRLVYASISGFGQTGPWSQRPGFDLIAQAVSGVLSSNGFPGMEPAKNSIAVADLGAGLFTAYAVLSAVIGRQASGEGQYVDASLFEAALALSVWETTELWGTGASPTPIGSANRMSAPYQAVEASDGWFVIGAANQGLWLTFLKVLGREELQQDARFSTNAGRVQNRIALMETLAPTFLTRTRQEWIDLLMEAGVPTAPILDYGEAVVSEQAKAREMVQMVPHPVEGEFRALGFPVKLSATPQEIRLPPPLLNEHGDEIRRELTEKGLLAPATTKETA</sequence>
<dbReference type="InterPro" id="IPR050483">
    <property type="entry name" value="CoA-transferase_III_domain"/>
</dbReference>
<dbReference type="InterPro" id="IPR044855">
    <property type="entry name" value="CoA-Trfase_III_dom3_sf"/>
</dbReference>
<dbReference type="Gene3D" id="3.30.1540.10">
    <property type="entry name" value="formyl-coa transferase, domain 3"/>
    <property type="match status" value="1"/>
</dbReference>
<gene>
    <name evidence="2" type="ORF">MWN33_04790</name>
</gene>
<evidence type="ECO:0000256" key="1">
    <source>
        <dbReference type="ARBA" id="ARBA00022679"/>
    </source>
</evidence>
<accession>A0ABT0DJ92</accession>
<dbReference type="PANTHER" id="PTHR48207:SF4">
    <property type="entry name" value="BLL6097 PROTEIN"/>
    <property type="match status" value="1"/>
</dbReference>
<proteinExistence type="predicted"/>
<dbReference type="Gene3D" id="3.40.50.10540">
    <property type="entry name" value="Crotonobetainyl-coa:carnitine coa-transferase, domain 1"/>
    <property type="match status" value="1"/>
</dbReference>
<comment type="caution">
    <text evidence="2">The sequence shown here is derived from an EMBL/GenBank/DDBJ whole genome shotgun (WGS) entry which is preliminary data.</text>
</comment>
<dbReference type="PANTHER" id="PTHR48207">
    <property type="entry name" value="SUCCINATE--HYDROXYMETHYLGLUTARATE COA-TRANSFERASE"/>
    <property type="match status" value="1"/>
</dbReference>
<dbReference type="Proteomes" id="UP001202867">
    <property type="component" value="Unassembled WGS sequence"/>
</dbReference>
<dbReference type="SUPFAM" id="SSF89796">
    <property type="entry name" value="CoA-transferase family III (CaiB/BaiF)"/>
    <property type="match status" value="1"/>
</dbReference>
<dbReference type="InterPro" id="IPR023606">
    <property type="entry name" value="CoA-Trfase_III_dom_1_sf"/>
</dbReference>
<keyword evidence="1 2" id="KW-0808">Transferase</keyword>
<keyword evidence="3" id="KW-1185">Reference proteome</keyword>
<dbReference type="Pfam" id="PF02515">
    <property type="entry name" value="CoA_transf_3"/>
    <property type="match status" value="1"/>
</dbReference>
<evidence type="ECO:0000313" key="2">
    <source>
        <dbReference type="EMBL" id="MCK0207346.1"/>
    </source>
</evidence>
<dbReference type="RefSeq" id="WP_247199240.1">
    <property type="nucleotide sequence ID" value="NZ_JALKCG010000001.1"/>
</dbReference>
<protein>
    <submittedName>
        <fullName evidence="2">CoA transferase</fullName>
    </submittedName>
</protein>
<dbReference type="GO" id="GO:0016740">
    <property type="term" value="F:transferase activity"/>
    <property type="evidence" value="ECO:0007669"/>
    <property type="project" value="UniProtKB-KW"/>
</dbReference>
<dbReference type="InterPro" id="IPR003673">
    <property type="entry name" value="CoA-Trfase_fam_III"/>
</dbReference>
<reference evidence="3" key="1">
    <citation type="submission" date="2023-07" db="EMBL/GenBank/DDBJ databases">
        <title>Ancylobacter moscoviensis sp. nov., facultatively methylotrophic bacteria from activated sludge and the reclassification of Starkeya novella (Starkey 1934) Kelly et al. 2000 as Ancylobacter novellus comb. nov., Starkeya koreensis Im et al. 2006 as Ancylobacter koreensis comb.nov., Angulomicrobium tetraedrale Vasil'eva et al. 1986 as Ancylobacter tetraedralis comb. nov., Angulomicrobium amanitiforme Fritz et al. 2004 as Ancylobacter amanitiformis comb. nov. and Methylorhabdus multivorans Doronina et al. 1996 as Ancylobacter multivorans comb. nov. and emended description of the genus Ancylobacter.</title>
        <authorList>
            <person name="Doronina N."/>
            <person name="Chemodurova A."/>
            <person name="Grouzdev D."/>
            <person name="Koziaeva V."/>
            <person name="Shi W."/>
            <person name="Wu L."/>
            <person name="Kaparullina E."/>
        </authorList>
    </citation>
    <scope>NUCLEOTIDE SEQUENCE [LARGE SCALE GENOMIC DNA]</scope>
    <source>
        <strain evidence="3">Jip08</strain>
    </source>
</reference>
<name>A0ABT0DJ92_9HYPH</name>
<dbReference type="EMBL" id="JALKCG010000001">
    <property type="protein sequence ID" value="MCK0207346.1"/>
    <property type="molecule type" value="Genomic_DNA"/>
</dbReference>
<organism evidence="2 3">
    <name type="scientific">Ancylobacter koreensis</name>
    <dbReference type="NCBI Taxonomy" id="266121"/>
    <lineage>
        <taxon>Bacteria</taxon>
        <taxon>Pseudomonadati</taxon>
        <taxon>Pseudomonadota</taxon>
        <taxon>Alphaproteobacteria</taxon>
        <taxon>Hyphomicrobiales</taxon>
        <taxon>Xanthobacteraceae</taxon>
        <taxon>Ancylobacter</taxon>
    </lineage>
</organism>
<evidence type="ECO:0000313" key="3">
    <source>
        <dbReference type="Proteomes" id="UP001202867"/>
    </source>
</evidence>